<dbReference type="GO" id="GO:0005507">
    <property type="term" value="F:copper ion binding"/>
    <property type="evidence" value="ECO:0007669"/>
    <property type="project" value="TreeGrafter"/>
</dbReference>
<dbReference type="Pfam" id="PF03932">
    <property type="entry name" value="CutC"/>
    <property type="match status" value="1"/>
</dbReference>
<dbReference type="HAMAP" id="MF_00795">
    <property type="entry name" value="CutC"/>
    <property type="match status" value="1"/>
</dbReference>
<evidence type="ECO:0000313" key="3">
    <source>
        <dbReference type="EMBL" id="CBK25107.2"/>
    </source>
</evidence>
<name>D8MAL8_BLAHO</name>
<dbReference type="Proteomes" id="UP000008312">
    <property type="component" value="Unassembled WGS sequence"/>
</dbReference>
<dbReference type="PANTHER" id="PTHR12598">
    <property type="entry name" value="COPPER HOMEOSTASIS PROTEIN CUTC"/>
    <property type="match status" value="1"/>
</dbReference>
<dbReference type="EMBL" id="FN668690">
    <property type="protein sequence ID" value="CBK25107.2"/>
    <property type="molecule type" value="Genomic_DNA"/>
</dbReference>
<dbReference type="InterPro" id="IPR036822">
    <property type="entry name" value="CutC-like_dom_sf"/>
</dbReference>
<dbReference type="GeneID" id="24921746"/>
<evidence type="ECO:0000256" key="2">
    <source>
        <dbReference type="ARBA" id="ARBA00019014"/>
    </source>
</evidence>
<dbReference type="PANTHER" id="PTHR12598:SF0">
    <property type="entry name" value="COPPER HOMEOSTASIS PROTEIN CUTC HOMOLOG"/>
    <property type="match status" value="1"/>
</dbReference>
<dbReference type="CDD" id="cd00945">
    <property type="entry name" value="Aldolase_Class_I"/>
    <property type="match status" value="1"/>
</dbReference>
<evidence type="ECO:0000313" key="4">
    <source>
        <dbReference type="Proteomes" id="UP000008312"/>
    </source>
</evidence>
<comment type="similarity">
    <text evidence="1">Belongs to the CutC family.</text>
</comment>
<dbReference type="InParanoid" id="D8MAL8"/>
<dbReference type="OrthoDB" id="7392499at2759"/>
<dbReference type="InterPro" id="IPR005627">
    <property type="entry name" value="CutC-like"/>
</dbReference>
<evidence type="ECO:0000256" key="1">
    <source>
        <dbReference type="ARBA" id="ARBA00007768"/>
    </source>
</evidence>
<dbReference type="SUPFAM" id="SSF110395">
    <property type="entry name" value="CutC-like"/>
    <property type="match status" value="1"/>
</dbReference>
<reference evidence="3" key="1">
    <citation type="submission" date="2010-02" db="EMBL/GenBank/DDBJ databases">
        <title>Sequencing and annotation of the Blastocystis hominis genome.</title>
        <authorList>
            <person name="Wincker P."/>
        </authorList>
    </citation>
    <scope>NUCLEOTIDE SEQUENCE</scope>
    <source>
        <strain evidence="3">Singapore isolate B</strain>
    </source>
</reference>
<keyword evidence="4" id="KW-1185">Reference proteome</keyword>
<dbReference type="RefSeq" id="XP_012899155.1">
    <property type="nucleotide sequence ID" value="XM_013043701.1"/>
</dbReference>
<proteinExistence type="inferred from homology"/>
<sequence>MLLEVCIDRVESAINAERGGAGRVELCDNLIDGGTTPSYGMIKTVKNAINIPVNVIIRPRGGDFYYNENEMQIMIEDILACKSIGVNGVVIGCLTKDGKVDMEKNRRLIEAARPLSVTFHRAIDMTVDLLEATRDCIALGVDRILTSGGCNTVMEGKETIKEMRKIAEGRLQIMAGGGVTATNIRELVEFTGIKEVHGSARDYVESEMEYRKEGVFMGGEKKNTQELEFKWKQTSEAMVKQFVGQIADLCSLC</sequence>
<gene>
    <name evidence="3" type="ORF">GSBLH_T00004740001</name>
</gene>
<accession>D8MAL8</accession>
<dbReference type="AlphaFoldDB" id="D8MAL8"/>
<organism evidence="3">
    <name type="scientific">Blastocystis hominis</name>
    <dbReference type="NCBI Taxonomy" id="12968"/>
    <lineage>
        <taxon>Eukaryota</taxon>
        <taxon>Sar</taxon>
        <taxon>Stramenopiles</taxon>
        <taxon>Bigyra</taxon>
        <taxon>Opalozoa</taxon>
        <taxon>Opalinata</taxon>
        <taxon>Blastocystidae</taxon>
        <taxon>Blastocystis</taxon>
    </lineage>
</organism>
<dbReference type="FunFam" id="3.20.20.380:FF:000001">
    <property type="entry name" value="Copper homeostasis protein CutC"/>
    <property type="match status" value="1"/>
</dbReference>
<dbReference type="OMA" id="HRAFDQC"/>
<dbReference type="Gene3D" id="3.20.20.380">
    <property type="entry name" value="Copper homeostasis (CutC) domain"/>
    <property type="match status" value="1"/>
</dbReference>
<protein>
    <recommendedName>
        <fullName evidence="2">Copper homeostasis protein cutC homolog</fullName>
    </recommendedName>
</protein>